<dbReference type="Gene3D" id="3.40.50.2300">
    <property type="match status" value="1"/>
</dbReference>
<feature type="modified residue" description="4-aspartylphosphate" evidence="3">
    <location>
        <position position="56"/>
    </location>
</feature>
<reference evidence="5" key="1">
    <citation type="submission" date="2022-05" db="EMBL/GenBank/DDBJ databases">
        <authorList>
            <person name="Pankratov T."/>
        </authorList>
    </citation>
    <scope>NUCLEOTIDE SEQUENCE</scope>
    <source>
        <strain evidence="5">BP6-180914</strain>
    </source>
</reference>
<dbReference type="SUPFAM" id="SSF52172">
    <property type="entry name" value="CheY-like"/>
    <property type="match status" value="1"/>
</dbReference>
<keyword evidence="1 3" id="KW-0597">Phosphoprotein</keyword>
<organism evidence="5 6">
    <name type="scientific">Lichenifustis flavocetrariae</name>
    <dbReference type="NCBI Taxonomy" id="2949735"/>
    <lineage>
        <taxon>Bacteria</taxon>
        <taxon>Pseudomonadati</taxon>
        <taxon>Pseudomonadota</taxon>
        <taxon>Alphaproteobacteria</taxon>
        <taxon>Hyphomicrobiales</taxon>
        <taxon>Lichenihabitantaceae</taxon>
        <taxon>Lichenifustis</taxon>
    </lineage>
</organism>
<dbReference type="RefSeq" id="WP_282588661.1">
    <property type="nucleotide sequence ID" value="NZ_JAMOIM010000045.1"/>
</dbReference>
<evidence type="ECO:0000313" key="5">
    <source>
        <dbReference type="EMBL" id="MCW6512285.1"/>
    </source>
</evidence>
<dbReference type="InterPro" id="IPR050595">
    <property type="entry name" value="Bact_response_regulator"/>
</dbReference>
<dbReference type="InterPro" id="IPR001789">
    <property type="entry name" value="Sig_transdc_resp-reg_receiver"/>
</dbReference>
<name>A0AA41Z3U6_9HYPH</name>
<keyword evidence="2" id="KW-0902">Two-component regulatory system</keyword>
<dbReference type="Pfam" id="PF00072">
    <property type="entry name" value="Response_reg"/>
    <property type="match status" value="1"/>
</dbReference>
<evidence type="ECO:0000256" key="1">
    <source>
        <dbReference type="ARBA" id="ARBA00022553"/>
    </source>
</evidence>
<sequence>MTQIATVLIVEDEFAIADLLEMVLVDEGYRVVVAGNGRQGLERLAEGSAPDLVISDFMMPIMDGVTMIQAMRKVERLRNVPCLIISSMPEANVRERVDGYAAFVRKPFKIAALVQLIETVIREARSET</sequence>
<proteinExistence type="predicted"/>
<dbReference type="GO" id="GO:0000160">
    <property type="term" value="P:phosphorelay signal transduction system"/>
    <property type="evidence" value="ECO:0007669"/>
    <property type="project" value="UniProtKB-KW"/>
</dbReference>
<dbReference type="Proteomes" id="UP001165667">
    <property type="component" value="Unassembled WGS sequence"/>
</dbReference>
<dbReference type="InterPro" id="IPR011006">
    <property type="entry name" value="CheY-like_superfamily"/>
</dbReference>
<dbReference type="PANTHER" id="PTHR44591:SF14">
    <property type="entry name" value="PROTEIN PILG"/>
    <property type="match status" value="1"/>
</dbReference>
<dbReference type="PROSITE" id="PS50110">
    <property type="entry name" value="RESPONSE_REGULATORY"/>
    <property type="match status" value="1"/>
</dbReference>
<evidence type="ECO:0000259" key="4">
    <source>
        <dbReference type="PROSITE" id="PS50110"/>
    </source>
</evidence>
<dbReference type="AlphaFoldDB" id="A0AA41Z3U6"/>
<gene>
    <name evidence="5" type="ORF">M8523_30650</name>
</gene>
<dbReference type="PANTHER" id="PTHR44591">
    <property type="entry name" value="STRESS RESPONSE REGULATOR PROTEIN 1"/>
    <property type="match status" value="1"/>
</dbReference>
<evidence type="ECO:0000256" key="2">
    <source>
        <dbReference type="ARBA" id="ARBA00023012"/>
    </source>
</evidence>
<evidence type="ECO:0000313" key="6">
    <source>
        <dbReference type="Proteomes" id="UP001165667"/>
    </source>
</evidence>
<feature type="domain" description="Response regulatory" evidence="4">
    <location>
        <begin position="6"/>
        <end position="121"/>
    </location>
</feature>
<accession>A0AA41Z3U6</accession>
<comment type="caution">
    <text evidence="5">The sequence shown here is derived from an EMBL/GenBank/DDBJ whole genome shotgun (WGS) entry which is preliminary data.</text>
</comment>
<keyword evidence="6" id="KW-1185">Reference proteome</keyword>
<evidence type="ECO:0000256" key="3">
    <source>
        <dbReference type="PROSITE-ProRule" id="PRU00169"/>
    </source>
</evidence>
<dbReference type="EMBL" id="JAMOIM010000045">
    <property type="protein sequence ID" value="MCW6512285.1"/>
    <property type="molecule type" value="Genomic_DNA"/>
</dbReference>
<protein>
    <submittedName>
        <fullName evidence="5">Response regulator</fullName>
    </submittedName>
</protein>
<dbReference type="SMART" id="SM00448">
    <property type="entry name" value="REC"/>
    <property type="match status" value="1"/>
</dbReference>